<dbReference type="Proteomes" id="UP000008810">
    <property type="component" value="Chromosome 4"/>
</dbReference>
<feature type="non-terminal residue" evidence="2">
    <location>
        <position position="149"/>
    </location>
</feature>
<reference evidence="2" key="2">
    <citation type="submission" date="2017-06" db="EMBL/GenBank/DDBJ databases">
        <title>WGS assembly of Brachypodium distachyon.</title>
        <authorList>
            <consortium name="The International Brachypodium Initiative"/>
            <person name="Lucas S."/>
            <person name="Harmon-Smith M."/>
            <person name="Lail K."/>
            <person name="Tice H."/>
            <person name="Grimwood J."/>
            <person name="Bruce D."/>
            <person name="Barry K."/>
            <person name="Shu S."/>
            <person name="Lindquist E."/>
            <person name="Wang M."/>
            <person name="Pitluck S."/>
            <person name="Vogel J.P."/>
            <person name="Garvin D.F."/>
            <person name="Mockler T.C."/>
            <person name="Schmutz J."/>
            <person name="Rokhsar D."/>
            <person name="Bevan M.W."/>
        </authorList>
    </citation>
    <scope>NUCLEOTIDE SEQUENCE</scope>
    <source>
        <strain evidence="2">Bd21</strain>
    </source>
</reference>
<dbReference type="InParanoid" id="A0A2K2CNG8"/>
<sequence length="149" mass="16105">MAPTQRFVGLHGARQGLGQRHGEAHAERQQQRYNKKKRGKRHGPGLGRAGLHGWAEQGWRRWASRGLGWAWRVGPQEVEAARGSKAGGAGGFVGKKKGRGREDALPAVSSRGRGAGDRRSLAAWWRSRSDGACGTQEAHRWGAAGKGAR</sequence>
<feature type="compositionally biased region" description="Basic and acidic residues" evidence="1">
    <location>
        <begin position="20"/>
        <end position="30"/>
    </location>
</feature>
<name>A0A2K2CNG8_BRADI</name>
<keyword evidence="4" id="KW-1185">Reference proteome</keyword>
<accession>A0A2K2CNG8</accession>
<evidence type="ECO:0000313" key="3">
    <source>
        <dbReference type="EnsemblPlants" id="PNT63565"/>
    </source>
</evidence>
<dbReference type="Gramene" id="PNT63565">
    <property type="protein sequence ID" value="PNT63565"/>
    <property type="gene ID" value="BRADI_4g17376v3"/>
</dbReference>
<dbReference type="EMBL" id="CM000883">
    <property type="protein sequence ID" value="PNT63565.1"/>
    <property type="molecule type" value="Genomic_DNA"/>
</dbReference>
<reference evidence="3" key="3">
    <citation type="submission" date="2018-08" db="UniProtKB">
        <authorList>
            <consortium name="EnsemblPlants"/>
        </authorList>
    </citation>
    <scope>IDENTIFICATION</scope>
    <source>
        <strain evidence="3">cv. Bd21</strain>
    </source>
</reference>
<feature type="region of interest" description="Disordered" evidence="1">
    <location>
        <begin position="1"/>
        <end position="54"/>
    </location>
</feature>
<feature type="region of interest" description="Disordered" evidence="1">
    <location>
        <begin position="82"/>
        <end position="119"/>
    </location>
</feature>
<organism evidence="2">
    <name type="scientific">Brachypodium distachyon</name>
    <name type="common">Purple false brome</name>
    <name type="synonym">Trachynia distachya</name>
    <dbReference type="NCBI Taxonomy" id="15368"/>
    <lineage>
        <taxon>Eukaryota</taxon>
        <taxon>Viridiplantae</taxon>
        <taxon>Streptophyta</taxon>
        <taxon>Embryophyta</taxon>
        <taxon>Tracheophyta</taxon>
        <taxon>Spermatophyta</taxon>
        <taxon>Magnoliopsida</taxon>
        <taxon>Liliopsida</taxon>
        <taxon>Poales</taxon>
        <taxon>Poaceae</taxon>
        <taxon>BOP clade</taxon>
        <taxon>Pooideae</taxon>
        <taxon>Stipodae</taxon>
        <taxon>Brachypodieae</taxon>
        <taxon>Brachypodium</taxon>
    </lineage>
</organism>
<gene>
    <name evidence="2" type="ORF">BRADI_4g17376v3</name>
</gene>
<protein>
    <submittedName>
        <fullName evidence="2 3">Uncharacterized protein</fullName>
    </submittedName>
</protein>
<reference evidence="2 3" key="1">
    <citation type="journal article" date="2010" name="Nature">
        <title>Genome sequencing and analysis of the model grass Brachypodium distachyon.</title>
        <authorList>
            <consortium name="International Brachypodium Initiative"/>
        </authorList>
    </citation>
    <scope>NUCLEOTIDE SEQUENCE [LARGE SCALE GENOMIC DNA]</scope>
    <source>
        <strain evidence="2 3">Bd21</strain>
    </source>
</reference>
<evidence type="ECO:0000313" key="2">
    <source>
        <dbReference type="EMBL" id="PNT63565.1"/>
    </source>
</evidence>
<dbReference type="EnsemblPlants" id="PNT63565">
    <property type="protein sequence ID" value="PNT63565"/>
    <property type="gene ID" value="BRADI_4g17376v3"/>
</dbReference>
<evidence type="ECO:0000256" key="1">
    <source>
        <dbReference type="SAM" id="MobiDB-lite"/>
    </source>
</evidence>
<proteinExistence type="predicted"/>
<feature type="compositionally biased region" description="Basic residues" evidence="1">
    <location>
        <begin position="33"/>
        <end position="43"/>
    </location>
</feature>
<dbReference type="AlphaFoldDB" id="A0A2K2CNG8"/>
<evidence type="ECO:0000313" key="4">
    <source>
        <dbReference type="Proteomes" id="UP000008810"/>
    </source>
</evidence>